<dbReference type="AlphaFoldDB" id="K9WY09"/>
<dbReference type="OrthoDB" id="495896at2"/>
<dbReference type="eggNOG" id="ENOG5030MM2">
    <property type="taxonomic scope" value="Bacteria"/>
</dbReference>
<feature type="compositionally biased region" description="Basic and acidic residues" evidence="1">
    <location>
        <begin position="105"/>
        <end position="116"/>
    </location>
</feature>
<proteinExistence type="predicted"/>
<organism evidence="2 3">
    <name type="scientific">Cylindrospermum stagnale PCC 7417</name>
    <dbReference type="NCBI Taxonomy" id="56107"/>
    <lineage>
        <taxon>Bacteria</taxon>
        <taxon>Bacillati</taxon>
        <taxon>Cyanobacteriota</taxon>
        <taxon>Cyanophyceae</taxon>
        <taxon>Nostocales</taxon>
        <taxon>Nostocaceae</taxon>
        <taxon>Cylindrospermum</taxon>
    </lineage>
</organism>
<dbReference type="KEGG" id="csg:Cylst_2880"/>
<evidence type="ECO:0000313" key="3">
    <source>
        <dbReference type="Proteomes" id="UP000010475"/>
    </source>
</evidence>
<feature type="region of interest" description="Disordered" evidence="1">
    <location>
        <begin position="64"/>
        <end position="116"/>
    </location>
</feature>
<dbReference type="STRING" id="56107.Cylst_2880"/>
<keyword evidence="3" id="KW-1185">Reference proteome</keyword>
<evidence type="ECO:0000313" key="2">
    <source>
        <dbReference type="EMBL" id="AFZ25073.1"/>
    </source>
</evidence>
<dbReference type="RefSeq" id="WP_015208326.1">
    <property type="nucleotide sequence ID" value="NC_019757.1"/>
</dbReference>
<reference evidence="2 3" key="1">
    <citation type="submission" date="2012-06" db="EMBL/GenBank/DDBJ databases">
        <title>Finished chromosome of genome of Cylindrospermum stagnale PCC 7417.</title>
        <authorList>
            <consortium name="US DOE Joint Genome Institute"/>
            <person name="Gugger M."/>
            <person name="Coursin T."/>
            <person name="Rippka R."/>
            <person name="Tandeau De Marsac N."/>
            <person name="Huntemann M."/>
            <person name="Wei C.-L."/>
            <person name="Han J."/>
            <person name="Detter J.C."/>
            <person name="Han C."/>
            <person name="Tapia R."/>
            <person name="Chen A."/>
            <person name="Kyrpides N."/>
            <person name="Mavromatis K."/>
            <person name="Markowitz V."/>
            <person name="Szeto E."/>
            <person name="Ivanova N."/>
            <person name="Pagani I."/>
            <person name="Pati A."/>
            <person name="Goodwin L."/>
            <person name="Nordberg H.P."/>
            <person name="Cantor M.N."/>
            <person name="Hua S.X."/>
            <person name="Woyke T."/>
            <person name="Kerfeld C.A."/>
        </authorList>
    </citation>
    <scope>NUCLEOTIDE SEQUENCE [LARGE SCALE GENOMIC DNA]</scope>
    <source>
        <strain evidence="2 3">PCC 7417</strain>
    </source>
</reference>
<gene>
    <name evidence="2" type="ORF">Cylst_2880</name>
</gene>
<name>K9WY09_9NOST</name>
<accession>K9WY09</accession>
<dbReference type="Proteomes" id="UP000010475">
    <property type="component" value="Chromosome"/>
</dbReference>
<dbReference type="HOGENOM" id="CLU_165262_0_0_3"/>
<sequence length="116" mass="13288">MLLHKSTVNNFIHLLKTQPTLFSPKDRLELSKLIEPQPDEIVTLSNTISDWLKQHREVNNALGEIEQEEKTDRPPGNGVFNPNIPDYQPDKKTLNNAIQQSSSPSKDDDEKKTRKN</sequence>
<dbReference type="EMBL" id="CP003642">
    <property type="protein sequence ID" value="AFZ25073.1"/>
    <property type="molecule type" value="Genomic_DNA"/>
</dbReference>
<protein>
    <submittedName>
        <fullName evidence="2">Uncharacterized protein</fullName>
    </submittedName>
</protein>
<evidence type="ECO:0000256" key="1">
    <source>
        <dbReference type="SAM" id="MobiDB-lite"/>
    </source>
</evidence>